<keyword evidence="1" id="KW-0812">Transmembrane</keyword>
<keyword evidence="1" id="KW-0472">Membrane</keyword>
<organism evidence="2 3">
    <name type="scientific">Gonium pectorale</name>
    <name type="common">Green alga</name>
    <dbReference type="NCBI Taxonomy" id="33097"/>
    <lineage>
        <taxon>Eukaryota</taxon>
        <taxon>Viridiplantae</taxon>
        <taxon>Chlorophyta</taxon>
        <taxon>core chlorophytes</taxon>
        <taxon>Chlorophyceae</taxon>
        <taxon>CS clade</taxon>
        <taxon>Chlamydomonadales</taxon>
        <taxon>Volvocaceae</taxon>
        <taxon>Gonium</taxon>
    </lineage>
</organism>
<evidence type="ECO:0000313" key="2">
    <source>
        <dbReference type="EMBL" id="KXZ52731.1"/>
    </source>
</evidence>
<proteinExistence type="predicted"/>
<comment type="caution">
    <text evidence="2">The sequence shown here is derived from an EMBL/GenBank/DDBJ whole genome shotgun (WGS) entry which is preliminary data.</text>
</comment>
<dbReference type="OrthoDB" id="542683at2759"/>
<dbReference type="EMBL" id="LSYV01000009">
    <property type="protein sequence ID" value="KXZ52731.1"/>
    <property type="molecule type" value="Genomic_DNA"/>
</dbReference>
<dbReference type="AlphaFoldDB" id="A0A150GSE7"/>
<keyword evidence="3" id="KW-1185">Reference proteome</keyword>
<evidence type="ECO:0000313" key="3">
    <source>
        <dbReference type="Proteomes" id="UP000075714"/>
    </source>
</evidence>
<evidence type="ECO:0000256" key="1">
    <source>
        <dbReference type="SAM" id="Phobius"/>
    </source>
</evidence>
<name>A0A150GSE7_GONPE</name>
<protein>
    <submittedName>
        <fullName evidence="2">Uncharacterized protein</fullName>
    </submittedName>
</protein>
<dbReference type="Proteomes" id="UP000075714">
    <property type="component" value="Unassembled WGS sequence"/>
</dbReference>
<keyword evidence="1" id="KW-1133">Transmembrane helix</keyword>
<gene>
    <name evidence="2" type="ORF">GPECTOR_8g124</name>
</gene>
<feature type="transmembrane region" description="Helical" evidence="1">
    <location>
        <begin position="139"/>
        <end position="163"/>
    </location>
</feature>
<accession>A0A150GSE7</accession>
<reference evidence="3" key="1">
    <citation type="journal article" date="2016" name="Nat. Commun.">
        <title>The Gonium pectorale genome demonstrates co-option of cell cycle regulation during the evolution of multicellularity.</title>
        <authorList>
            <person name="Hanschen E.R."/>
            <person name="Marriage T.N."/>
            <person name="Ferris P.J."/>
            <person name="Hamaji T."/>
            <person name="Toyoda A."/>
            <person name="Fujiyama A."/>
            <person name="Neme R."/>
            <person name="Noguchi H."/>
            <person name="Minakuchi Y."/>
            <person name="Suzuki M."/>
            <person name="Kawai-Toyooka H."/>
            <person name="Smith D.R."/>
            <person name="Sparks H."/>
            <person name="Anderson J."/>
            <person name="Bakaric R."/>
            <person name="Luria V."/>
            <person name="Karger A."/>
            <person name="Kirschner M.W."/>
            <person name="Durand P.M."/>
            <person name="Michod R.E."/>
            <person name="Nozaki H."/>
            <person name="Olson B.J."/>
        </authorList>
    </citation>
    <scope>NUCLEOTIDE SEQUENCE [LARGE SCALE GENOMIC DNA]</scope>
    <source>
        <strain evidence="3">NIES-2863</strain>
    </source>
</reference>
<sequence>MVVGIDKSSFNVEVACKRYPHIPFWEMDAADISGIQRLGKQLTAIFLDISGSQPIGPLATLLEKYERAFPSVKLFVVKSYRLKKLVGLSTVFPEEVLGTTRNSSAKYMLRHVGSDAQGAAAGGASPLSAKQPPRSLSRLAAATLPLCWPACAALFAFSAGVMLGSRRRARR</sequence>